<evidence type="ECO:0000313" key="3">
    <source>
        <dbReference type="Proteomes" id="UP001212997"/>
    </source>
</evidence>
<feature type="compositionally biased region" description="Low complexity" evidence="1">
    <location>
        <begin position="235"/>
        <end position="249"/>
    </location>
</feature>
<gene>
    <name evidence="2" type="ORF">NLI96_g4234</name>
</gene>
<feature type="compositionally biased region" description="Low complexity" evidence="1">
    <location>
        <begin position="213"/>
        <end position="226"/>
    </location>
</feature>
<feature type="compositionally biased region" description="Polar residues" evidence="1">
    <location>
        <begin position="105"/>
        <end position="114"/>
    </location>
</feature>
<feature type="compositionally biased region" description="Low complexity" evidence="1">
    <location>
        <begin position="27"/>
        <end position="53"/>
    </location>
</feature>
<feature type="compositionally biased region" description="Polar residues" evidence="1">
    <location>
        <begin position="1"/>
        <end position="26"/>
    </location>
</feature>
<feature type="compositionally biased region" description="Polar residues" evidence="1">
    <location>
        <begin position="391"/>
        <end position="400"/>
    </location>
</feature>
<reference evidence="2" key="1">
    <citation type="submission" date="2022-07" db="EMBL/GenBank/DDBJ databases">
        <title>Genome Sequence of Physisporinus lineatus.</title>
        <authorList>
            <person name="Buettner E."/>
        </authorList>
    </citation>
    <scope>NUCLEOTIDE SEQUENCE</scope>
    <source>
        <strain evidence="2">VT162</strain>
    </source>
</reference>
<keyword evidence="3" id="KW-1185">Reference proteome</keyword>
<feature type="compositionally biased region" description="Low complexity" evidence="1">
    <location>
        <begin position="453"/>
        <end position="462"/>
    </location>
</feature>
<organism evidence="2 3">
    <name type="scientific">Meripilus lineatus</name>
    <dbReference type="NCBI Taxonomy" id="2056292"/>
    <lineage>
        <taxon>Eukaryota</taxon>
        <taxon>Fungi</taxon>
        <taxon>Dikarya</taxon>
        <taxon>Basidiomycota</taxon>
        <taxon>Agaricomycotina</taxon>
        <taxon>Agaricomycetes</taxon>
        <taxon>Polyporales</taxon>
        <taxon>Meripilaceae</taxon>
        <taxon>Meripilus</taxon>
    </lineage>
</organism>
<name>A0AAD5V5K6_9APHY</name>
<dbReference type="AlphaFoldDB" id="A0AAD5V5K6"/>
<feature type="compositionally biased region" description="Basic and acidic residues" evidence="1">
    <location>
        <begin position="77"/>
        <end position="101"/>
    </location>
</feature>
<evidence type="ECO:0000313" key="2">
    <source>
        <dbReference type="EMBL" id="KAJ3486441.1"/>
    </source>
</evidence>
<feature type="compositionally biased region" description="Low complexity" evidence="1">
    <location>
        <begin position="164"/>
        <end position="179"/>
    </location>
</feature>
<protein>
    <submittedName>
        <fullName evidence="2">Uncharacterized protein</fullName>
    </submittedName>
</protein>
<feature type="compositionally biased region" description="Polar residues" evidence="1">
    <location>
        <begin position="180"/>
        <end position="200"/>
    </location>
</feature>
<feature type="compositionally biased region" description="Pro residues" evidence="1">
    <location>
        <begin position="463"/>
        <end position="478"/>
    </location>
</feature>
<accession>A0AAD5V5K6</accession>
<feature type="compositionally biased region" description="Polar residues" evidence="1">
    <location>
        <begin position="363"/>
        <end position="380"/>
    </location>
</feature>
<feature type="region of interest" description="Disordered" evidence="1">
    <location>
        <begin position="1"/>
        <end position="487"/>
    </location>
</feature>
<sequence length="497" mass="53904">MDSEQRSQQSPVDTPQHPSRTLQSYISPPLSQPSLSTSSSTTTASESSLEEPLQNLSLESPQYLDKDHINHLGQSSEAHHSPDPTPDHHDQQAPFSHDDIYMMRNTKSSPQIAQPGSPDSDDYRPTLHHRTTSYSKRHASFDTPREVPLPYMPSRAEEGPLPQFSSSSSSHARPFSPSANSSAQADKPQSTKPSTTTQRSEQYHSEHRADSTSNGLPNGSSSVGSPSGPPPHSPPTHQAAHHPPTSPTSHHMEAEMMNVDGPDGYSVGPHPQQPPHHPQSQQRSISGPVTLFSRPFSSPDASRMGAVMPRIHSPTPVRASEAPDRSSTASLPLPMLTPYHTLPPVPGNTIPEGREMSDLTEEASASQSPAGPSHGSQQSHNHNRRQPPYARSTSPTTGYTPSRFSRSHFHRRDWYNENEFENPPLDQSLLAESASTSTPYAATALRDHRTLTSSSSIPSGSRPIPPPAPPVILTPPPSGHLADGSPGAAQFRRMFPF</sequence>
<comment type="caution">
    <text evidence="2">The sequence shown here is derived from an EMBL/GenBank/DDBJ whole genome shotgun (WGS) entry which is preliminary data.</text>
</comment>
<feature type="compositionally biased region" description="Basic and acidic residues" evidence="1">
    <location>
        <begin position="201"/>
        <end position="210"/>
    </location>
</feature>
<proteinExistence type="predicted"/>
<feature type="compositionally biased region" description="Low complexity" evidence="1">
    <location>
        <begin position="431"/>
        <end position="444"/>
    </location>
</feature>
<dbReference type="EMBL" id="JANAWD010000121">
    <property type="protein sequence ID" value="KAJ3486441.1"/>
    <property type="molecule type" value="Genomic_DNA"/>
</dbReference>
<evidence type="ECO:0000256" key="1">
    <source>
        <dbReference type="SAM" id="MobiDB-lite"/>
    </source>
</evidence>
<feature type="compositionally biased region" description="Basic residues" evidence="1">
    <location>
        <begin position="126"/>
        <end position="138"/>
    </location>
</feature>
<dbReference type="Proteomes" id="UP001212997">
    <property type="component" value="Unassembled WGS sequence"/>
</dbReference>